<comment type="caution">
    <text evidence="3">The sequence shown here is derived from an EMBL/GenBank/DDBJ whole genome shotgun (WGS) entry which is preliminary data.</text>
</comment>
<dbReference type="EMBL" id="VULZ01000010">
    <property type="protein sequence ID" value="MSS15268.1"/>
    <property type="molecule type" value="Genomic_DNA"/>
</dbReference>
<dbReference type="InterPro" id="IPR036721">
    <property type="entry name" value="RCK_C_sf"/>
</dbReference>
<dbReference type="InterPro" id="IPR006037">
    <property type="entry name" value="RCK_C"/>
</dbReference>
<feature type="domain" description="RCK C-terminal" evidence="2">
    <location>
        <begin position="136"/>
        <end position="215"/>
    </location>
</feature>
<gene>
    <name evidence="3" type="ORF">FYJ35_09515</name>
</gene>
<dbReference type="AlphaFoldDB" id="A0A6L5X779"/>
<dbReference type="PROSITE" id="PS51201">
    <property type="entry name" value="RCK_N"/>
    <property type="match status" value="1"/>
</dbReference>
<feature type="domain" description="RCK N-terminal" evidence="1">
    <location>
        <begin position="2"/>
        <end position="118"/>
    </location>
</feature>
<proteinExistence type="predicted"/>
<dbReference type="Pfam" id="PF02080">
    <property type="entry name" value="TrkA_C"/>
    <property type="match status" value="1"/>
</dbReference>
<dbReference type="InterPro" id="IPR003148">
    <property type="entry name" value="RCK_N"/>
</dbReference>
<dbReference type="Proteomes" id="UP000481852">
    <property type="component" value="Unassembled WGS sequence"/>
</dbReference>
<reference evidence="3 4" key="1">
    <citation type="submission" date="2019-08" db="EMBL/GenBank/DDBJ databases">
        <title>In-depth cultivation of the pig gut microbiome towards novel bacterial diversity and tailored functional studies.</title>
        <authorList>
            <person name="Wylensek D."/>
            <person name="Hitch T.C.A."/>
            <person name="Clavel T."/>
        </authorList>
    </citation>
    <scope>NUCLEOTIDE SEQUENCE [LARGE SCALE GENOMIC DNA]</scope>
    <source>
        <strain evidence="3 4">Oil+RF-744-WCA-WT-11</strain>
    </source>
</reference>
<evidence type="ECO:0000259" key="1">
    <source>
        <dbReference type="PROSITE" id="PS51201"/>
    </source>
</evidence>
<name>A0A6L5X779_9FIRM</name>
<organism evidence="3 4">
    <name type="scientific">Porcincola intestinalis</name>
    <dbReference type="NCBI Taxonomy" id="2606632"/>
    <lineage>
        <taxon>Bacteria</taxon>
        <taxon>Bacillati</taxon>
        <taxon>Bacillota</taxon>
        <taxon>Clostridia</taxon>
        <taxon>Lachnospirales</taxon>
        <taxon>Lachnospiraceae</taxon>
        <taxon>Porcincola</taxon>
    </lineage>
</organism>
<evidence type="ECO:0000313" key="3">
    <source>
        <dbReference type="EMBL" id="MSS15268.1"/>
    </source>
</evidence>
<evidence type="ECO:0000259" key="2">
    <source>
        <dbReference type="PROSITE" id="PS51202"/>
    </source>
</evidence>
<evidence type="ECO:0000313" key="4">
    <source>
        <dbReference type="Proteomes" id="UP000481852"/>
    </source>
</evidence>
<dbReference type="PANTHER" id="PTHR43833:SF7">
    <property type="entry name" value="KTR SYSTEM POTASSIUM UPTAKE PROTEIN C"/>
    <property type="match status" value="1"/>
</dbReference>
<dbReference type="SUPFAM" id="SSF116726">
    <property type="entry name" value="TrkA C-terminal domain-like"/>
    <property type="match status" value="1"/>
</dbReference>
<accession>A0A6L5X779</accession>
<dbReference type="GO" id="GO:0008324">
    <property type="term" value="F:monoatomic cation transmembrane transporter activity"/>
    <property type="evidence" value="ECO:0007669"/>
    <property type="project" value="InterPro"/>
</dbReference>
<dbReference type="Pfam" id="PF02254">
    <property type="entry name" value="TrkA_N"/>
    <property type="match status" value="1"/>
</dbReference>
<dbReference type="GO" id="GO:0006813">
    <property type="term" value="P:potassium ion transport"/>
    <property type="evidence" value="ECO:0007669"/>
    <property type="project" value="InterPro"/>
</dbReference>
<dbReference type="InterPro" id="IPR036291">
    <property type="entry name" value="NAD(P)-bd_dom_sf"/>
</dbReference>
<dbReference type="PANTHER" id="PTHR43833">
    <property type="entry name" value="POTASSIUM CHANNEL PROTEIN 2-RELATED-RELATED"/>
    <property type="match status" value="1"/>
</dbReference>
<dbReference type="InterPro" id="IPR050721">
    <property type="entry name" value="Trk_Ktr_HKT_K-transport"/>
</dbReference>
<dbReference type="PROSITE" id="PS51202">
    <property type="entry name" value="RCK_C"/>
    <property type="match status" value="1"/>
</dbReference>
<dbReference type="Gene3D" id="3.30.70.1450">
    <property type="entry name" value="Regulator of K+ conductance, C-terminal domain"/>
    <property type="match status" value="1"/>
</dbReference>
<dbReference type="RefSeq" id="WP_154525948.1">
    <property type="nucleotide sequence ID" value="NZ_JAQYJL010000019.1"/>
</dbReference>
<dbReference type="Gene3D" id="3.40.50.720">
    <property type="entry name" value="NAD(P)-binding Rossmann-like Domain"/>
    <property type="match status" value="1"/>
</dbReference>
<keyword evidence="4" id="KW-1185">Reference proteome</keyword>
<dbReference type="SUPFAM" id="SSF51735">
    <property type="entry name" value="NAD(P)-binding Rossmann-fold domains"/>
    <property type="match status" value="1"/>
</dbReference>
<sequence>MKNNILLIGLGYFGMTVAKKLTEYKQDVMAVDMSEERVDMALPFVTNARIGNATDEKFVASLGVNDYDFCIVGIGDDFLSSLQTTALLKDYGAKYVVARATSDAQEKLLLRNGADRVVFPEKTLAAWTAIRFASNHIFDYLALDDQFSIAEIDVPKRWVGKTVHELDIRKLYHLNIIALKEDNVLIPGVDPTKPLTANQRLVVLGRKENIDKCFQ</sequence>
<protein>
    <submittedName>
        <fullName evidence="3">TrkA family potassium uptake protein</fullName>
    </submittedName>
</protein>